<dbReference type="Proteomes" id="UP001181693">
    <property type="component" value="Unassembled WGS sequence"/>
</dbReference>
<feature type="transmembrane region" description="Helical" evidence="13">
    <location>
        <begin position="126"/>
        <end position="146"/>
    </location>
</feature>
<name>A0AAV3A620_PYXAD</name>
<dbReference type="GO" id="GO:0004930">
    <property type="term" value="F:G protein-coupled receptor activity"/>
    <property type="evidence" value="ECO:0007669"/>
    <property type="project" value="UniProtKB-KW"/>
</dbReference>
<feature type="transmembrane region" description="Helical" evidence="13">
    <location>
        <begin position="184"/>
        <end position="206"/>
    </location>
</feature>
<reference evidence="14" key="1">
    <citation type="thesis" date="2020" institute="ProQuest LLC" country="789 East Eisenhower Parkway, Ann Arbor, MI, USA">
        <title>Comparative Genomics and Chromosome Evolution.</title>
        <authorList>
            <person name="Mudd A.B."/>
        </authorList>
    </citation>
    <scope>NUCLEOTIDE SEQUENCE</scope>
    <source>
        <strain evidence="14">1538</strain>
        <tissue evidence="14">Blood</tissue>
    </source>
</reference>
<keyword evidence="5 12" id="KW-0812">Transmembrane</keyword>
<evidence type="ECO:0000256" key="2">
    <source>
        <dbReference type="ARBA" id="ARBA00007376"/>
    </source>
</evidence>
<keyword evidence="9 12" id="KW-0675">Receptor</keyword>
<comment type="similarity">
    <text evidence="2 11">Belongs to the G-protein coupled receptor T2R family.</text>
</comment>
<feature type="transmembrane region" description="Helical" evidence="13">
    <location>
        <begin position="48"/>
        <end position="71"/>
    </location>
</feature>
<evidence type="ECO:0000256" key="8">
    <source>
        <dbReference type="ARBA" id="ARBA00023136"/>
    </source>
</evidence>
<evidence type="ECO:0000256" key="4">
    <source>
        <dbReference type="ARBA" id="ARBA00022606"/>
    </source>
</evidence>
<keyword evidence="15" id="KW-1185">Reference proteome</keyword>
<keyword evidence="3 12" id="KW-0919">Taste</keyword>
<keyword evidence="4 12" id="KW-0716">Sensory transduction</keyword>
<evidence type="ECO:0000256" key="12">
    <source>
        <dbReference type="RuleBase" id="RU004424"/>
    </source>
</evidence>
<evidence type="ECO:0000256" key="9">
    <source>
        <dbReference type="ARBA" id="ARBA00023170"/>
    </source>
</evidence>
<proteinExistence type="inferred from homology"/>
<evidence type="ECO:0000256" key="7">
    <source>
        <dbReference type="ARBA" id="ARBA00023040"/>
    </source>
</evidence>
<accession>A0AAV3A620</accession>
<keyword evidence="10 12" id="KW-0807">Transducer</keyword>
<organism evidence="14 15">
    <name type="scientific">Pyxicephalus adspersus</name>
    <name type="common">African bullfrog</name>
    <dbReference type="NCBI Taxonomy" id="30357"/>
    <lineage>
        <taxon>Eukaryota</taxon>
        <taxon>Metazoa</taxon>
        <taxon>Chordata</taxon>
        <taxon>Craniata</taxon>
        <taxon>Vertebrata</taxon>
        <taxon>Euteleostomi</taxon>
        <taxon>Amphibia</taxon>
        <taxon>Batrachia</taxon>
        <taxon>Anura</taxon>
        <taxon>Neobatrachia</taxon>
        <taxon>Ranoidea</taxon>
        <taxon>Pyxicephalidae</taxon>
        <taxon>Pyxicephalinae</taxon>
        <taxon>Pyxicephalus</taxon>
    </lineage>
</organism>
<comment type="subcellular location">
    <subcellularLocation>
        <location evidence="1 12">Membrane</location>
        <topology evidence="1 12">Multi-pass membrane protein</topology>
    </subcellularLocation>
</comment>
<feature type="transmembrane region" description="Helical" evidence="13">
    <location>
        <begin position="261"/>
        <end position="278"/>
    </location>
</feature>
<dbReference type="InterPro" id="IPR007960">
    <property type="entry name" value="TAS2R"/>
</dbReference>
<gene>
    <name evidence="14" type="ORF">GDO54_014821</name>
</gene>
<keyword evidence="8 12" id="KW-0472">Membrane</keyword>
<protein>
    <recommendedName>
        <fullName evidence="12">Taste receptor type 2</fullName>
    </recommendedName>
</protein>
<dbReference type="AlphaFoldDB" id="A0AAV3A620"/>
<dbReference type="PANTHER" id="PTHR11394:SF47">
    <property type="entry name" value="TASTE RECEPTOR TYPE 2 MEMBER 40"/>
    <property type="match status" value="1"/>
</dbReference>
<evidence type="ECO:0000256" key="1">
    <source>
        <dbReference type="ARBA" id="ARBA00004141"/>
    </source>
</evidence>
<sequence>MSPLVITLSVICLVVTPISFFFNTCIIMETGKSFINGVKTNQVDLIHLAIGISNILMQCILTTDDICYYFPKLYNSKGYIVVILPLMFTIRFSYWLMAWLCACYCTNITRFNHRIFIFIKKTISSFLPHLLFLSGIGSLGLAFVNIRRVMLEISDPTESTFNTTQIQEEDAFIYPKILCITLEYFFPFLIIVTSLMVTVSSLLTHIRNMNKAGSDIKQNIQIHINAARTMMLLLLLSIVFYISTIIDILVTYNPENIESNICWIMVSIFPAAEGAILIHGSPKLRNMFLTWLSAGGLLGCCSEIAK</sequence>
<feature type="transmembrane region" description="Helical" evidence="13">
    <location>
        <begin position="6"/>
        <end position="27"/>
    </location>
</feature>
<feature type="transmembrane region" description="Helical" evidence="13">
    <location>
        <begin position="83"/>
        <end position="105"/>
    </location>
</feature>
<dbReference type="PANTHER" id="PTHR11394">
    <property type="entry name" value="TASTE RECEPTOR TYPE 2"/>
    <property type="match status" value="1"/>
</dbReference>
<dbReference type="GO" id="GO:0033038">
    <property type="term" value="F:bitter taste receptor activity"/>
    <property type="evidence" value="ECO:0007669"/>
    <property type="project" value="InterPro"/>
</dbReference>
<dbReference type="EMBL" id="DYDO01000008">
    <property type="protein sequence ID" value="DBA18930.1"/>
    <property type="molecule type" value="Genomic_DNA"/>
</dbReference>
<dbReference type="GO" id="GO:0016020">
    <property type="term" value="C:membrane"/>
    <property type="evidence" value="ECO:0007669"/>
    <property type="project" value="UniProtKB-SubCell"/>
</dbReference>
<dbReference type="Pfam" id="PF05296">
    <property type="entry name" value="TAS2R"/>
    <property type="match status" value="1"/>
</dbReference>
<evidence type="ECO:0000256" key="5">
    <source>
        <dbReference type="ARBA" id="ARBA00022692"/>
    </source>
</evidence>
<feature type="transmembrane region" description="Helical" evidence="13">
    <location>
        <begin position="227"/>
        <end position="249"/>
    </location>
</feature>
<evidence type="ECO:0000256" key="13">
    <source>
        <dbReference type="SAM" id="Phobius"/>
    </source>
</evidence>
<evidence type="ECO:0000313" key="15">
    <source>
        <dbReference type="Proteomes" id="UP001181693"/>
    </source>
</evidence>
<comment type="caution">
    <text evidence="14">The sequence shown here is derived from an EMBL/GenBank/DDBJ whole genome shotgun (WGS) entry which is preliminary data.</text>
</comment>
<keyword evidence="6 13" id="KW-1133">Transmembrane helix</keyword>
<evidence type="ECO:0000256" key="3">
    <source>
        <dbReference type="ARBA" id="ARBA00022480"/>
    </source>
</evidence>
<evidence type="ECO:0000256" key="6">
    <source>
        <dbReference type="ARBA" id="ARBA00022989"/>
    </source>
</evidence>
<evidence type="ECO:0000256" key="10">
    <source>
        <dbReference type="ARBA" id="ARBA00023224"/>
    </source>
</evidence>
<keyword evidence="7 12" id="KW-0297">G-protein coupled receptor</keyword>
<evidence type="ECO:0000313" key="14">
    <source>
        <dbReference type="EMBL" id="DBA18930.1"/>
    </source>
</evidence>
<evidence type="ECO:0000256" key="11">
    <source>
        <dbReference type="RuleBase" id="RU004423"/>
    </source>
</evidence>